<protein>
    <submittedName>
        <fullName evidence="1">Uncharacterized protein</fullName>
    </submittedName>
</protein>
<name>A0A3B1ALB3_9ZZZZ</name>
<sequence length="192" mass="21782">MRQVILRVLLTLVLGLSLFPIGILYAEDERPPPGFENAQLRLQLFPWSTEQMAAFFEARGFPANMIETLSAYCFFTASIKNKRNDVLQLDLANWEFVSQDGKLRRIPRSQWPPLWKKMKIPLASQSTFRWMLLPETLNFYADEKEGGNVVLRKTTAVFSLQAQFGLGENTEPVIATVNNLQCADAAEAIESP</sequence>
<reference evidence="1" key="1">
    <citation type="submission" date="2018-06" db="EMBL/GenBank/DDBJ databases">
        <authorList>
            <person name="Zhirakovskaya E."/>
        </authorList>
    </citation>
    <scope>NUCLEOTIDE SEQUENCE</scope>
</reference>
<organism evidence="1">
    <name type="scientific">hydrothermal vent metagenome</name>
    <dbReference type="NCBI Taxonomy" id="652676"/>
    <lineage>
        <taxon>unclassified sequences</taxon>
        <taxon>metagenomes</taxon>
        <taxon>ecological metagenomes</taxon>
    </lineage>
</organism>
<evidence type="ECO:0000313" key="1">
    <source>
        <dbReference type="EMBL" id="VAX02501.1"/>
    </source>
</evidence>
<dbReference type="EMBL" id="UOFV01000320">
    <property type="protein sequence ID" value="VAX02501.1"/>
    <property type="molecule type" value="Genomic_DNA"/>
</dbReference>
<accession>A0A3B1ALB3</accession>
<dbReference type="AlphaFoldDB" id="A0A3B1ALB3"/>
<proteinExistence type="predicted"/>
<gene>
    <name evidence="1" type="ORF">MNBD_GAMMA19-1647</name>
</gene>